<evidence type="ECO:0000313" key="1">
    <source>
        <dbReference type="EMBL" id="BBG98509.1"/>
    </source>
</evidence>
<gene>
    <name evidence="1" type="ORF">Prudu_007929</name>
</gene>
<dbReference type="EMBL" id="AP019298">
    <property type="protein sequence ID" value="BBG98509.1"/>
    <property type="molecule type" value="Genomic_DNA"/>
</dbReference>
<name>A0A4Y1R303_PRUDU</name>
<reference evidence="1" key="1">
    <citation type="journal article" date="2019" name="Science">
        <title>Mutation of a bHLH transcription factor allowed almond domestication.</title>
        <authorList>
            <person name="Sanchez-Perez R."/>
            <person name="Pavan S."/>
            <person name="Mazzeo R."/>
            <person name="Moldovan C."/>
            <person name="Aiese Cigliano R."/>
            <person name="Del Cueto J."/>
            <person name="Ricciardi F."/>
            <person name="Lotti C."/>
            <person name="Ricciardi L."/>
            <person name="Dicenta F."/>
            <person name="Lopez-Marques R.L."/>
            <person name="Lindberg Moller B."/>
        </authorList>
    </citation>
    <scope>NUCLEOTIDE SEQUENCE</scope>
</reference>
<accession>A0A4Y1R303</accession>
<proteinExistence type="predicted"/>
<dbReference type="AlphaFoldDB" id="A0A4Y1R303"/>
<organism evidence="1">
    <name type="scientific">Prunus dulcis</name>
    <name type="common">Almond</name>
    <name type="synonym">Amygdalus dulcis</name>
    <dbReference type="NCBI Taxonomy" id="3755"/>
    <lineage>
        <taxon>Eukaryota</taxon>
        <taxon>Viridiplantae</taxon>
        <taxon>Streptophyta</taxon>
        <taxon>Embryophyta</taxon>
        <taxon>Tracheophyta</taxon>
        <taxon>Spermatophyta</taxon>
        <taxon>Magnoliopsida</taxon>
        <taxon>eudicotyledons</taxon>
        <taxon>Gunneridae</taxon>
        <taxon>Pentapetalae</taxon>
        <taxon>rosids</taxon>
        <taxon>fabids</taxon>
        <taxon>Rosales</taxon>
        <taxon>Rosaceae</taxon>
        <taxon>Amygdaloideae</taxon>
        <taxon>Amygdaleae</taxon>
        <taxon>Prunus</taxon>
    </lineage>
</organism>
<protein>
    <submittedName>
        <fullName evidence="1">Nucleosome assembly protein 1</fullName>
    </submittedName>
</protein>
<sequence>MELWIKNGRMGLSTYSEKEARGYVKRQDRPQHLTFLDHIHLFLSSSSSSSSSSSRLMNS</sequence>